<organism evidence="1 2">
    <name type="scientific">Thermus thermophilus</name>
    <dbReference type="NCBI Taxonomy" id="274"/>
    <lineage>
        <taxon>Bacteria</taxon>
        <taxon>Thermotogati</taxon>
        <taxon>Deinococcota</taxon>
        <taxon>Deinococci</taxon>
        <taxon>Thermales</taxon>
        <taxon>Thermaceae</taxon>
        <taxon>Thermus</taxon>
    </lineage>
</organism>
<gene>
    <name evidence="1" type="ORF">TthAA11_23600</name>
</gene>
<reference evidence="1" key="1">
    <citation type="submission" date="2021-07" db="EMBL/GenBank/DDBJ databases">
        <title>Complete genome sequences of four Thermus thermophilus strains isolated from Arima Hot Spring in Japan.</title>
        <authorList>
            <person name="Tomariguchi N."/>
            <person name="Ueno Y."/>
            <person name="Miyazaki K."/>
        </authorList>
    </citation>
    <scope>NUCLEOTIDE SEQUENCE</scope>
    <source>
        <strain evidence="1">AA1-1</strain>
        <plasmid evidence="1">pAA1-1c</plasmid>
    </source>
</reference>
<evidence type="ECO:0000313" key="1">
    <source>
        <dbReference type="EMBL" id="BCZ88178.1"/>
    </source>
</evidence>
<dbReference type="RefSeq" id="WP_223969425.1">
    <property type="nucleotide sequence ID" value="NZ_AP024928.1"/>
</dbReference>
<dbReference type="EMBL" id="AP024928">
    <property type="protein sequence ID" value="BCZ88178.1"/>
    <property type="molecule type" value="Genomic_DNA"/>
</dbReference>
<name>A0AAD1NYB6_THETH</name>
<evidence type="ECO:0000313" key="2">
    <source>
        <dbReference type="Proteomes" id="UP000825379"/>
    </source>
</evidence>
<sequence>MAQLKKPKSLYDLLREDRALEEKWKDQGKEVLEQLSRREGLDLTGEYLTEFFSQACDLAKSELFFEDLNETERIVANFWSKVEKSGVLLSQRDYLRASVVALSFFHRFAKTDFGSSRQRSFGQAWADATQGILGEIAFQKIIKATTDGRLVPILDAKEEQLDVALSADVIQVLFDKKPHEPKKKVSIKTTKMNGRWLDVPYAQRKHSDVYVLVKIGTNPNTFFKFLAEAGAIRHILAMYTNSIKDEVFEAESNAYEKASRTVKELEKSSLFTIAIVAGWQEKASLNRPFLASKSNAIRARSTVTIYSGIGTIPSASKGGLTTDQIEFPDSIKEAIGGKPNGLKISFHPIGSFSKAEHALSSTDLLNSDLEPLIEFLYPEVP</sequence>
<geneLocation type="plasmid" evidence="1 2">
    <name>pAA1-1c</name>
</geneLocation>
<accession>A0AAD1NYB6</accession>
<proteinExistence type="predicted"/>
<keyword evidence="1" id="KW-0614">Plasmid</keyword>
<dbReference type="REBASE" id="515505">
    <property type="entry name" value="TthAA11ORF23590P"/>
</dbReference>
<protein>
    <submittedName>
        <fullName evidence="1">Uncharacterized protein</fullName>
    </submittedName>
</protein>
<dbReference type="AlphaFoldDB" id="A0AAD1NYB6"/>
<dbReference type="Proteomes" id="UP000825379">
    <property type="component" value="Plasmid pAA1-1c"/>
</dbReference>